<accession>A0A517M6U0</accession>
<name>A0A517M6U0_9BACT</name>
<evidence type="ECO:0000313" key="1">
    <source>
        <dbReference type="EMBL" id="QDS90592.1"/>
    </source>
</evidence>
<dbReference type="OrthoDB" id="281226at2"/>
<proteinExistence type="predicted"/>
<reference evidence="1 2" key="1">
    <citation type="submission" date="2019-02" db="EMBL/GenBank/DDBJ databases">
        <title>Deep-cultivation of Planctomycetes and their phenomic and genomic characterization uncovers novel biology.</title>
        <authorList>
            <person name="Wiegand S."/>
            <person name="Jogler M."/>
            <person name="Boedeker C."/>
            <person name="Pinto D."/>
            <person name="Vollmers J."/>
            <person name="Rivas-Marin E."/>
            <person name="Kohn T."/>
            <person name="Peeters S.H."/>
            <person name="Heuer A."/>
            <person name="Rast P."/>
            <person name="Oberbeckmann S."/>
            <person name="Bunk B."/>
            <person name="Jeske O."/>
            <person name="Meyerdierks A."/>
            <person name="Storesund J.E."/>
            <person name="Kallscheuer N."/>
            <person name="Luecker S."/>
            <person name="Lage O.M."/>
            <person name="Pohl T."/>
            <person name="Merkel B.J."/>
            <person name="Hornburger P."/>
            <person name="Mueller R.-W."/>
            <person name="Bruemmer F."/>
            <person name="Labrenz M."/>
            <person name="Spormann A.M."/>
            <person name="Op den Camp H."/>
            <person name="Overmann J."/>
            <person name="Amann R."/>
            <person name="Jetten M.S.M."/>
            <person name="Mascher T."/>
            <person name="Medema M.H."/>
            <person name="Devos D.P."/>
            <person name="Kaster A.-K."/>
            <person name="Ovreas L."/>
            <person name="Rohde M."/>
            <person name="Galperin M.Y."/>
            <person name="Jogler C."/>
        </authorList>
    </citation>
    <scope>NUCLEOTIDE SEQUENCE [LARGE SCALE GENOMIC DNA]</scope>
    <source>
        <strain evidence="1 2">EC9</strain>
    </source>
</reference>
<dbReference type="KEGG" id="ruv:EC9_48060"/>
<sequence>MFVSQPQGAKLTSEFATTNVYTIRQIDSQKTVLSEKQVEAVSSEAAAKQLKQVVDETDKIEVTLNGETVNEMGVSYWKQRIRRR</sequence>
<organism evidence="1 2">
    <name type="scientific">Rosistilla ulvae</name>
    <dbReference type="NCBI Taxonomy" id="1930277"/>
    <lineage>
        <taxon>Bacteria</taxon>
        <taxon>Pseudomonadati</taxon>
        <taxon>Planctomycetota</taxon>
        <taxon>Planctomycetia</taxon>
        <taxon>Pirellulales</taxon>
        <taxon>Pirellulaceae</taxon>
        <taxon>Rosistilla</taxon>
    </lineage>
</organism>
<dbReference type="Proteomes" id="UP000319557">
    <property type="component" value="Chromosome"/>
</dbReference>
<dbReference type="EMBL" id="CP036261">
    <property type="protein sequence ID" value="QDS90592.1"/>
    <property type="molecule type" value="Genomic_DNA"/>
</dbReference>
<protein>
    <submittedName>
        <fullName evidence="1">Uncharacterized protein</fullName>
    </submittedName>
</protein>
<evidence type="ECO:0000313" key="2">
    <source>
        <dbReference type="Proteomes" id="UP000319557"/>
    </source>
</evidence>
<keyword evidence="2" id="KW-1185">Reference proteome</keyword>
<dbReference type="AlphaFoldDB" id="A0A517M6U0"/>
<dbReference type="RefSeq" id="WP_145348381.1">
    <property type="nucleotide sequence ID" value="NZ_CP036261.1"/>
</dbReference>
<gene>
    <name evidence="1" type="ORF">EC9_48060</name>
</gene>